<comment type="caution">
    <text evidence="2">The sequence shown here is derived from an EMBL/GenBank/DDBJ whole genome shotgun (WGS) entry which is preliminary data.</text>
</comment>
<evidence type="ECO:0000313" key="3">
    <source>
        <dbReference type="Proteomes" id="UP000572722"/>
    </source>
</evidence>
<evidence type="ECO:0000259" key="1">
    <source>
        <dbReference type="Pfam" id="PF13614"/>
    </source>
</evidence>
<evidence type="ECO:0000313" key="2">
    <source>
        <dbReference type="EMBL" id="NOI83131.1"/>
    </source>
</evidence>
<dbReference type="InterPro" id="IPR025669">
    <property type="entry name" value="AAA_dom"/>
</dbReference>
<feature type="domain" description="AAA" evidence="1">
    <location>
        <begin position="149"/>
        <end position="270"/>
    </location>
</feature>
<dbReference type="Gene3D" id="3.40.50.300">
    <property type="entry name" value="P-loop containing nucleotide triphosphate hydrolases"/>
    <property type="match status" value="1"/>
</dbReference>
<gene>
    <name evidence="2" type="ORF">F0237_20920</name>
</gene>
<protein>
    <submittedName>
        <fullName evidence="2">AAA family ATPase</fullName>
    </submittedName>
</protein>
<dbReference type="SUPFAM" id="SSF52540">
    <property type="entry name" value="P-loop containing nucleoside triphosphate hydrolases"/>
    <property type="match status" value="1"/>
</dbReference>
<dbReference type="RefSeq" id="WP_171325201.1">
    <property type="nucleotide sequence ID" value="NZ_VTXO01000012.1"/>
</dbReference>
<dbReference type="InterPro" id="IPR027417">
    <property type="entry name" value="P-loop_NTPase"/>
</dbReference>
<name>A0AAE5GTU5_9VIBR</name>
<dbReference type="Proteomes" id="UP000572722">
    <property type="component" value="Unassembled WGS sequence"/>
</dbReference>
<dbReference type="Pfam" id="PF13614">
    <property type="entry name" value="AAA_31"/>
    <property type="match status" value="1"/>
</dbReference>
<proteinExistence type="predicted"/>
<organism evidence="2 3">
    <name type="scientific">Vibrio tubiashii</name>
    <dbReference type="NCBI Taxonomy" id="29498"/>
    <lineage>
        <taxon>Bacteria</taxon>
        <taxon>Pseudomonadati</taxon>
        <taxon>Pseudomonadota</taxon>
        <taxon>Gammaproteobacteria</taxon>
        <taxon>Vibrionales</taxon>
        <taxon>Vibrionaceae</taxon>
        <taxon>Vibrio</taxon>
        <taxon>Vibrio oreintalis group</taxon>
    </lineage>
</organism>
<sequence>MDLDILFKNSSSKMKESISARDLIVSDDAAFIESVNDLYAIEGYAKPIEVPDIDNDSAWNNSDVKLNHVILDLRGAGNVVDQTSEIATRLDVSISLLVLCDVDSIKLRNQVHSLGANYVLWDAELDALLAAIKSNEEQETSVKRTRVAKRILILGTKGGVGVSSVSSLLCHSLAGQANLKTLLVDHDSGAMNSDIYLGVKGLKAKQNSIDLNQIDIDDAIAKTYVHPVVDKLDYLVLEKNIACLSDHATTLFNLSNQLIDQYNFIIDSAPLSCYEEIHDQELSDKYHRIFVVCDPSVSSLRSYNLLKKKLGKVEHELVFNLNRPAKDFMVTLASAKERIRVKTSIDFAYEPALEKLLIQQGIGHFMKSKSSAPIANMVSTLTGKKIKTKSRFSLFRK</sequence>
<accession>A0AAE5GTU5</accession>
<dbReference type="EMBL" id="VTXO01000012">
    <property type="protein sequence ID" value="NOI83131.1"/>
    <property type="molecule type" value="Genomic_DNA"/>
</dbReference>
<dbReference type="AlphaFoldDB" id="A0AAE5GTU5"/>
<reference evidence="2 3" key="1">
    <citation type="submission" date="2019-08" db="EMBL/GenBank/DDBJ databases">
        <title>Draft genome sequencing and comparative genomics of hatchery-associated Vibrios.</title>
        <authorList>
            <person name="Kehlet-Delgado H."/>
            <person name="Mueller R.S."/>
        </authorList>
    </citation>
    <scope>NUCLEOTIDE SEQUENCE [LARGE SCALE GENOMIC DNA]</scope>
    <source>
        <strain evidence="2 3">01-65-5-1</strain>
    </source>
</reference>